<keyword evidence="2" id="KW-1185">Reference proteome</keyword>
<comment type="caution">
    <text evidence="1">The sequence shown here is derived from an EMBL/GenBank/DDBJ whole genome shotgun (WGS) entry which is preliminary data.</text>
</comment>
<dbReference type="Proteomes" id="UP001556367">
    <property type="component" value="Unassembled WGS sequence"/>
</dbReference>
<evidence type="ECO:0000313" key="1">
    <source>
        <dbReference type="EMBL" id="KAL0957289.1"/>
    </source>
</evidence>
<sequence length="134" mass="15256">MHKALLVNEIVFRILGSIVDDPPSSYNRGYTTRRTALHLGRTCRTMMDPAMDVVWEGVRDFSVLFRLLPADSWQANAAGGVTIIRTVTKADWQRFEYYGSRVRRLYYRATDLSHSCLSEINSSNSNTTLPILPD</sequence>
<reference evidence="2" key="1">
    <citation type="submission" date="2024-06" db="EMBL/GenBank/DDBJ databases">
        <title>Multi-omics analyses provide insights into the biosynthesis of the anticancer antibiotic pleurotin in Hohenbuehelia grisea.</title>
        <authorList>
            <person name="Weaver J.A."/>
            <person name="Alberti F."/>
        </authorList>
    </citation>
    <scope>NUCLEOTIDE SEQUENCE [LARGE SCALE GENOMIC DNA]</scope>
    <source>
        <strain evidence="2">T-177</strain>
    </source>
</reference>
<dbReference type="EMBL" id="JASNQZ010000005">
    <property type="protein sequence ID" value="KAL0957289.1"/>
    <property type="molecule type" value="Genomic_DNA"/>
</dbReference>
<protein>
    <submittedName>
        <fullName evidence="1">Uncharacterized protein</fullName>
    </submittedName>
</protein>
<organism evidence="1 2">
    <name type="scientific">Hohenbuehelia grisea</name>
    <dbReference type="NCBI Taxonomy" id="104357"/>
    <lineage>
        <taxon>Eukaryota</taxon>
        <taxon>Fungi</taxon>
        <taxon>Dikarya</taxon>
        <taxon>Basidiomycota</taxon>
        <taxon>Agaricomycotina</taxon>
        <taxon>Agaricomycetes</taxon>
        <taxon>Agaricomycetidae</taxon>
        <taxon>Agaricales</taxon>
        <taxon>Pleurotineae</taxon>
        <taxon>Pleurotaceae</taxon>
        <taxon>Hohenbuehelia</taxon>
    </lineage>
</organism>
<gene>
    <name evidence="1" type="ORF">HGRIS_001103</name>
</gene>
<accession>A0ABR3JN91</accession>
<evidence type="ECO:0000313" key="2">
    <source>
        <dbReference type="Proteomes" id="UP001556367"/>
    </source>
</evidence>
<name>A0ABR3JN91_9AGAR</name>
<proteinExistence type="predicted"/>